<name>A0A7J7NSN8_9MAGN</name>
<proteinExistence type="predicted"/>
<dbReference type="Gene3D" id="2.30.30.140">
    <property type="match status" value="1"/>
</dbReference>
<dbReference type="OrthoDB" id="938602at2759"/>
<dbReference type="Pfam" id="PF05641">
    <property type="entry name" value="Agenet"/>
    <property type="match status" value="1"/>
</dbReference>
<dbReference type="CDD" id="cd20405">
    <property type="entry name" value="Tudor_Agenet_AtDUF_rpt1_3"/>
    <property type="match status" value="1"/>
</dbReference>
<accession>A0A7J7NSN8</accession>
<evidence type="ECO:0000313" key="3">
    <source>
        <dbReference type="Proteomes" id="UP000541444"/>
    </source>
</evidence>
<dbReference type="EMBL" id="JACGCM010000622">
    <property type="protein sequence ID" value="KAF6169992.1"/>
    <property type="molecule type" value="Genomic_DNA"/>
</dbReference>
<feature type="domain" description="Agenet" evidence="1">
    <location>
        <begin position="2"/>
        <end position="70"/>
    </location>
</feature>
<dbReference type="PANTHER" id="PTHR31917">
    <property type="entry name" value="AGENET DOMAIN-CONTAINING PROTEIN-RELATED"/>
    <property type="match status" value="1"/>
</dbReference>
<dbReference type="PANTHER" id="PTHR31917:SF148">
    <property type="entry name" value="DUF724 DOMAIN-CONTAINING PROTEIN 2"/>
    <property type="match status" value="1"/>
</dbReference>
<evidence type="ECO:0000259" key="1">
    <source>
        <dbReference type="SMART" id="SM00743"/>
    </source>
</evidence>
<protein>
    <recommendedName>
        <fullName evidence="1">Agenet domain-containing protein</fullName>
    </recommendedName>
</protein>
<dbReference type="AlphaFoldDB" id="A0A7J7NSN8"/>
<dbReference type="InterPro" id="IPR008395">
    <property type="entry name" value="Agenet-like_dom"/>
</dbReference>
<reference evidence="2 3" key="1">
    <citation type="journal article" date="2020" name="IScience">
        <title>Genome Sequencing of the Endangered Kingdonia uniflora (Circaeasteraceae, Ranunculales) Reveals Potential Mechanisms of Evolutionary Specialization.</title>
        <authorList>
            <person name="Sun Y."/>
            <person name="Deng T."/>
            <person name="Zhang A."/>
            <person name="Moore M.J."/>
            <person name="Landis J.B."/>
            <person name="Lin N."/>
            <person name="Zhang H."/>
            <person name="Zhang X."/>
            <person name="Huang J."/>
            <person name="Zhang X."/>
            <person name="Sun H."/>
            <person name="Wang H."/>
        </authorList>
    </citation>
    <scope>NUCLEOTIDE SEQUENCE [LARGE SCALE GENOMIC DNA]</scope>
    <source>
        <strain evidence="2">TB1705</strain>
        <tissue evidence="2">Leaf</tissue>
    </source>
</reference>
<sequence length="99" mass="11360">MGGFRAGDQVEVQIEEDGFRGSYYEATVVAPMENRGYYIEYKTLLTDDQKRLLREDVDETDIRPVPPEIKVSCFAPLDIVDAFDNDGWWVGKITARGFY</sequence>
<dbReference type="InterPro" id="IPR014002">
    <property type="entry name" value="Agenet_dom_plant"/>
</dbReference>
<dbReference type="Proteomes" id="UP000541444">
    <property type="component" value="Unassembled WGS sequence"/>
</dbReference>
<keyword evidence="3" id="KW-1185">Reference proteome</keyword>
<comment type="caution">
    <text evidence="2">The sequence shown here is derived from an EMBL/GenBank/DDBJ whole genome shotgun (WGS) entry which is preliminary data.</text>
</comment>
<dbReference type="SMART" id="SM00743">
    <property type="entry name" value="Agenet"/>
    <property type="match status" value="1"/>
</dbReference>
<gene>
    <name evidence="2" type="ORF">GIB67_034384</name>
</gene>
<organism evidence="2 3">
    <name type="scientific">Kingdonia uniflora</name>
    <dbReference type="NCBI Taxonomy" id="39325"/>
    <lineage>
        <taxon>Eukaryota</taxon>
        <taxon>Viridiplantae</taxon>
        <taxon>Streptophyta</taxon>
        <taxon>Embryophyta</taxon>
        <taxon>Tracheophyta</taxon>
        <taxon>Spermatophyta</taxon>
        <taxon>Magnoliopsida</taxon>
        <taxon>Ranunculales</taxon>
        <taxon>Circaeasteraceae</taxon>
        <taxon>Kingdonia</taxon>
    </lineage>
</organism>
<evidence type="ECO:0000313" key="2">
    <source>
        <dbReference type="EMBL" id="KAF6169992.1"/>
    </source>
</evidence>